<dbReference type="EMBL" id="AHFL01000092">
    <property type="protein sequence ID" value="EOO57691.1"/>
    <property type="molecule type" value="Genomic_DNA"/>
</dbReference>
<sequence length="63" mass="7409">MFHKFYFLIIQRKYVLYTLLPHLSGEPITMRDLTGNIIWGGLFGLCMYGFGKYNSKKAEEDEL</sequence>
<comment type="caution">
    <text evidence="1">The sequence shown here is derived from an EMBL/GenBank/DDBJ whole genome shotgun (WGS) entry which is preliminary data.</text>
</comment>
<protein>
    <recommendedName>
        <fullName evidence="4">Phage protein</fullName>
    </recommendedName>
</protein>
<proteinExistence type="predicted"/>
<dbReference type="Proteomes" id="UP000014023">
    <property type="component" value="Unassembled WGS sequence"/>
</dbReference>
<evidence type="ECO:0008006" key="4">
    <source>
        <dbReference type="Google" id="ProtNLM"/>
    </source>
</evidence>
<reference evidence="1 3" key="1">
    <citation type="submission" date="2012-12" db="EMBL/GenBank/DDBJ databases">
        <title>The Genome Sequence of Bacillus cereus VD196.</title>
        <authorList>
            <consortium name="The Broad Institute Genome Sequencing Platform"/>
            <consortium name="The Broad Institute Genome Sequencing Center for Infectious Disease"/>
            <person name="Feldgarden M."/>
            <person name="Van der Auwera G.A."/>
            <person name="Mahillon J."/>
            <person name="Duprez V."/>
            <person name="Timmery S."/>
            <person name="Mattelet C."/>
            <person name="Dierick K."/>
            <person name="Sun M."/>
            <person name="Yu Z."/>
            <person name="Zhu L."/>
            <person name="Hu X."/>
            <person name="Shank E.B."/>
            <person name="Swiecicka I."/>
            <person name="Hansen B.M."/>
            <person name="Andrup L."/>
            <person name="Walker B."/>
            <person name="Young S.K."/>
            <person name="Zeng Q."/>
            <person name="Gargeya S."/>
            <person name="Fitzgerald M."/>
            <person name="Haas B."/>
            <person name="Abouelleil A."/>
            <person name="Alvarado L."/>
            <person name="Arachchi H.M."/>
            <person name="Berlin A.M."/>
            <person name="Chapman S.B."/>
            <person name="Dewar J."/>
            <person name="Goldberg J."/>
            <person name="Griggs A."/>
            <person name="Gujja S."/>
            <person name="Hansen M."/>
            <person name="Howarth C."/>
            <person name="Imamovic A."/>
            <person name="Larimer J."/>
            <person name="McCowan C."/>
            <person name="Murphy C."/>
            <person name="Neiman D."/>
            <person name="Pearson M."/>
            <person name="Priest M."/>
            <person name="Roberts A."/>
            <person name="Saif S."/>
            <person name="Shea T."/>
            <person name="Sisk P."/>
            <person name="Sykes S."/>
            <person name="Wortman J."/>
            <person name="Nusbaum C."/>
            <person name="Birren B."/>
        </authorList>
    </citation>
    <scope>NUCLEOTIDE SEQUENCE [LARGE SCALE GENOMIC DNA]</scope>
    <source>
        <strain evidence="1 3">VD196</strain>
    </source>
</reference>
<evidence type="ECO:0000313" key="2">
    <source>
        <dbReference type="EMBL" id="EOO61935.1"/>
    </source>
</evidence>
<name>A0A9W5V5L1_BACCE</name>
<accession>A0A9W5V5L1</accession>
<dbReference type="EMBL" id="AHFL01000060">
    <property type="protein sequence ID" value="EOO61935.1"/>
    <property type="molecule type" value="Genomic_DNA"/>
</dbReference>
<organism evidence="1 3">
    <name type="scientific">Bacillus cereus VD196</name>
    <dbReference type="NCBI Taxonomy" id="1053243"/>
    <lineage>
        <taxon>Bacteria</taxon>
        <taxon>Bacillati</taxon>
        <taxon>Bacillota</taxon>
        <taxon>Bacilli</taxon>
        <taxon>Bacillales</taxon>
        <taxon>Bacillaceae</taxon>
        <taxon>Bacillus</taxon>
        <taxon>Bacillus cereus group</taxon>
    </lineage>
</organism>
<evidence type="ECO:0000313" key="3">
    <source>
        <dbReference type="Proteomes" id="UP000014023"/>
    </source>
</evidence>
<gene>
    <name evidence="2" type="ORF">IKE_05837</name>
    <name evidence="1" type="ORF">IKE_06316</name>
</gene>
<evidence type="ECO:0000313" key="1">
    <source>
        <dbReference type="EMBL" id="EOO57691.1"/>
    </source>
</evidence>
<dbReference type="AlphaFoldDB" id="A0A9W5V5L1"/>